<dbReference type="PROSITE" id="PS50885">
    <property type="entry name" value="HAMP"/>
    <property type="match status" value="1"/>
</dbReference>
<evidence type="ECO:0000256" key="2">
    <source>
        <dbReference type="ARBA" id="ARBA00004370"/>
    </source>
</evidence>
<keyword evidence="10 11" id="KW-0472">Membrane</keyword>
<dbReference type="AlphaFoldDB" id="A0A4R1KDJ2"/>
<dbReference type="SUPFAM" id="SSF55874">
    <property type="entry name" value="ATPase domain of HSP90 chaperone/DNA topoisomerase II/histidine kinase"/>
    <property type="match status" value="1"/>
</dbReference>
<dbReference type="FunFam" id="3.30.565.10:FF:000006">
    <property type="entry name" value="Sensor histidine kinase WalK"/>
    <property type="match status" value="1"/>
</dbReference>
<keyword evidence="11" id="KW-1133">Transmembrane helix</keyword>
<dbReference type="GO" id="GO:0030295">
    <property type="term" value="F:protein kinase activator activity"/>
    <property type="evidence" value="ECO:0007669"/>
    <property type="project" value="TreeGrafter"/>
</dbReference>
<evidence type="ECO:0000256" key="1">
    <source>
        <dbReference type="ARBA" id="ARBA00000085"/>
    </source>
</evidence>
<dbReference type="RefSeq" id="WP_132872897.1">
    <property type="nucleotide sequence ID" value="NZ_SMGG01000003.1"/>
</dbReference>
<dbReference type="GO" id="GO:0000156">
    <property type="term" value="F:phosphorelay response regulator activity"/>
    <property type="evidence" value="ECO:0007669"/>
    <property type="project" value="TreeGrafter"/>
</dbReference>
<evidence type="ECO:0000256" key="6">
    <source>
        <dbReference type="ARBA" id="ARBA00022741"/>
    </source>
</evidence>
<dbReference type="Gene3D" id="1.10.287.130">
    <property type="match status" value="1"/>
</dbReference>
<dbReference type="Gene3D" id="6.10.340.10">
    <property type="match status" value="1"/>
</dbReference>
<name>A0A4R1KDJ2_9BACT</name>
<dbReference type="InterPro" id="IPR050351">
    <property type="entry name" value="BphY/WalK/GraS-like"/>
</dbReference>
<dbReference type="SMART" id="SM00304">
    <property type="entry name" value="HAMP"/>
    <property type="match status" value="1"/>
</dbReference>
<sequence>MRINGVFGRLLAANLAVLIFLSVFMSYIIHKSRHLNTLLEQVNSVELPVIERVDRLSGAVQKQAEFREKYVISGDVDFLERHRDYRSEALSLISALDGLISDIDKDRAFQELESAYSAFNAENERYIAARGRTAEVPSYAGVSQSLTKLRGLAAGKRKESLELSGVLAGQMRTASLVFVLSGGVLVVLLAFVNTKSIVSPIRKLRDSTHQVAKGVYPENIDSGGPVEISGLADDFRVMVERLRESDELRTEFIGNVSHELRTPLTSIREASTMLREDYFKADRDSSEKLLDIISTESDRMINSVNNILEITRLDIAQAVYEFEDADIGRIAEAAIQNTAPIAARRNISVISAIDASAKADREKLAVVFVNLIGNALKYSGEATTVRLSAERIGDRLRVCVADEGAGIAQEELGLIFERYRLGSNRSFEYKGSGLGLAICRKIIEKHGGRIWAESGQGQGSRFYFTLPLC</sequence>
<dbReference type="InterPro" id="IPR005467">
    <property type="entry name" value="His_kinase_dom"/>
</dbReference>
<dbReference type="GO" id="GO:0007234">
    <property type="term" value="P:osmosensory signaling via phosphorelay pathway"/>
    <property type="evidence" value="ECO:0007669"/>
    <property type="project" value="TreeGrafter"/>
</dbReference>
<dbReference type="SUPFAM" id="SSF158472">
    <property type="entry name" value="HAMP domain-like"/>
    <property type="match status" value="1"/>
</dbReference>
<comment type="subcellular location">
    <subcellularLocation>
        <location evidence="2">Membrane</location>
    </subcellularLocation>
</comment>
<comment type="caution">
    <text evidence="14">The sequence shown here is derived from an EMBL/GenBank/DDBJ whole genome shotgun (WGS) entry which is preliminary data.</text>
</comment>
<dbReference type="GO" id="GO:0005524">
    <property type="term" value="F:ATP binding"/>
    <property type="evidence" value="ECO:0007669"/>
    <property type="project" value="UniProtKB-KW"/>
</dbReference>
<evidence type="ECO:0000256" key="9">
    <source>
        <dbReference type="ARBA" id="ARBA00023012"/>
    </source>
</evidence>
<dbReference type="OrthoDB" id="9770955at2"/>
<dbReference type="InterPro" id="IPR003660">
    <property type="entry name" value="HAMP_dom"/>
</dbReference>
<keyword evidence="9" id="KW-0902">Two-component regulatory system</keyword>
<evidence type="ECO:0000259" key="12">
    <source>
        <dbReference type="PROSITE" id="PS50109"/>
    </source>
</evidence>
<evidence type="ECO:0000256" key="7">
    <source>
        <dbReference type="ARBA" id="ARBA00022777"/>
    </source>
</evidence>
<dbReference type="EMBL" id="SMGG01000003">
    <property type="protein sequence ID" value="TCK62676.1"/>
    <property type="molecule type" value="Genomic_DNA"/>
</dbReference>
<evidence type="ECO:0000256" key="8">
    <source>
        <dbReference type="ARBA" id="ARBA00022840"/>
    </source>
</evidence>
<evidence type="ECO:0000256" key="3">
    <source>
        <dbReference type="ARBA" id="ARBA00012438"/>
    </source>
</evidence>
<comment type="catalytic activity">
    <reaction evidence="1">
        <text>ATP + protein L-histidine = ADP + protein N-phospho-L-histidine.</text>
        <dbReference type="EC" id="2.7.13.3"/>
    </reaction>
</comment>
<dbReference type="InterPro" id="IPR003594">
    <property type="entry name" value="HATPase_dom"/>
</dbReference>
<dbReference type="InterPro" id="IPR036890">
    <property type="entry name" value="HATPase_C_sf"/>
</dbReference>
<dbReference type="SUPFAM" id="SSF47384">
    <property type="entry name" value="Homodimeric domain of signal transducing histidine kinase"/>
    <property type="match status" value="1"/>
</dbReference>
<keyword evidence="4" id="KW-0597">Phosphoprotein</keyword>
<evidence type="ECO:0000256" key="5">
    <source>
        <dbReference type="ARBA" id="ARBA00022679"/>
    </source>
</evidence>
<dbReference type="InterPro" id="IPR036097">
    <property type="entry name" value="HisK_dim/P_sf"/>
</dbReference>
<evidence type="ECO:0000256" key="11">
    <source>
        <dbReference type="SAM" id="Phobius"/>
    </source>
</evidence>
<evidence type="ECO:0000313" key="15">
    <source>
        <dbReference type="Proteomes" id="UP000294614"/>
    </source>
</evidence>
<protein>
    <recommendedName>
        <fullName evidence="3">histidine kinase</fullName>
        <ecNumber evidence="3">2.7.13.3</ecNumber>
    </recommendedName>
</protein>
<accession>A0A4R1KDJ2</accession>
<evidence type="ECO:0000313" key="14">
    <source>
        <dbReference type="EMBL" id="TCK62676.1"/>
    </source>
</evidence>
<dbReference type="PRINTS" id="PR00344">
    <property type="entry name" value="BCTRLSENSOR"/>
</dbReference>
<organism evidence="14 15">
    <name type="scientific">Seleniivibrio woodruffii</name>
    <dbReference type="NCBI Taxonomy" id="1078050"/>
    <lineage>
        <taxon>Bacteria</taxon>
        <taxon>Pseudomonadati</taxon>
        <taxon>Deferribacterota</taxon>
        <taxon>Deferribacteres</taxon>
        <taxon>Deferribacterales</taxon>
        <taxon>Geovibrionaceae</taxon>
        <taxon>Seleniivibrio</taxon>
    </lineage>
</organism>
<dbReference type="SMART" id="SM00388">
    <property type="entry name" value="HisKA"/>
    <property type="match status" value="1"/>
</dbReference>
<keyword evidence="6" id="KW-0547">Nucleotide-binding</keyword>
<dbReference type="Gene3D" id="3.30.565.10">
    <property type="entry name" value="Histidine kinase-like ATPase, C-terminal domain"/>
    <property type="match status" value="1"/>
</dbReference>
<feature type="domain" description="Histidine kinase" evidence="12">
    <location>
        <begin position="255"/>
        <end position="469"/>
    </location>
</feature>
<keyword evidence="8" id="KW-0067">ATP-binding</keyword>
<dbReference type="FunFam" id="1.10.287.130:FF:000001">
    <property type="entry name" value="Two-component sensor histidine kinase"/>
    <property type="match status" value="1"/>
</dbReference>
<dbReference type="CDD" id="cd00082">
    <property type="entry name" value="HisKA"/>
    <property type="match status" value="1"/>
</dbReference>
<evidence type="ECO:0000256" key="10">
    <source>
        <dbReference type="ARBA" id="ARBA00023136"/>
    </source>
</evidence>
<dbReference type="Pfam" id="PF00672">
    <property type="entry name" value="HAMP"/>
    <property type="match status" value="1"/>
</dbReference>
<reference evidence="14 15" key="1">
    <citation type="submission" date="2019-03" db="EMBL/GenBank/DDBJ databases">
        <title>Genomic Encyclopedia of Type Strains, Phase IV (KMG-IV): sequencing the most valuable type-strain genomes for metagenomic binning, comparative biology and taxonomic classification.</title>
        <authorList>
            <person name="Goeker M."/>
        </authorList>
    </citation>
    <scope>NUCLEOTIDE SEQUENCE [LARGE SCALE GENOMIC DNA]</scope>
    <source>
        <strain evidence="14 15">DSM 24984</strain>
    </source>
</reference>
<dbReference type="Pfam" id="PF02518">
    <property type="entry name" value="HATPase_c"/>
    <property type="match status" value="1"/>
</dbReference>
<feature type="domain" description="HAMP" evidence="13">
    <location>
        <begin position="195"/>
        <end position="247"/>
    </location>
</feature>
<dbReference type="InterPro" id="IPR003661">
    <property type="entry name" value="HisK_dim/P_dom"/>
</dbReference>
<dbReference type="Proteomes" id="UP000294614">
    <property type="component" value="Unassembled WGS sequence"/>
</dbReference>
<dbReference type="PROSITE" id="PS50109">
    <property type="entry name" value="HIS_KIN"/>
    <property type="match status" value="1"/>
</dbReference>
<dbReference type="SMART" id="SM00387">
    <property type="entry name" value="HATPase_c"/>
    <property type="match status" value="1"/>
</dbReference>
<dbReference type="InterPro" id="IPR004358">
    <property type="entry name" value="Sig_transdc_His_kin-like_C"/>
</dbReference>
<dbReference type="Pfam" id="PF00512">
    <property type="entry name" value="HisKA"/>
    <property type="match status" value="1"/>
</dbReference>
<dbReference type="GO" id="GO:0000155">
    <property type="term" value="F:phosphorelay sensor kinase activity"/>
    <property type="evidence" value="ECO:0007669"/>
    <property type="project" value="InterPro"/>
</dbReference>
<keyword evidence="15" id="KW-1185">Reference proteome</keyword>
<keyword evidence="7" id="KW-0418">Kinase</keyword>
<dbReference type="CDD" id="cd06225">
    <property type="entry name" value="HAMP"/>
    <property type="match status" value="1"/>
</dbReference>
<keyword evidence="11" id="KW-0812">Transmembrane</keyword>
<evidence type="ECO:0000256" key="4">
    <source>
        <dbReference type="ARBA" id="ARBA00022553"/>
    </source>
</evidence>
<proteinExistence type="predicted"/>
<dbReference type="PANTHER" id="PTHR42878">
    <property type="entry name" value="TWO-COMPONENT HISTIDINE KINASE"/>
    <property type="match status" value="1"/>
</dbReference>
<dbReference type="PANTHER" id="PTHR42878:SF7">
    <property type="entry name" value="SENSOR HISTIDINE KINASE GLRK"/>
    <property type="match status" value="1"/>
</dbReference>
<dbReference type="EC" id="2.7.13.3" evidence="3"/>
<dbReference type="GO" id="GO:0016020">
    <property type="term" value="C:membrane"/>
    <property type="evidence" value="ECO:0007669"/>
    <property type="project" value="UniProtKB-SubCell"/>
</dbReference>
<keyword evidence="5" id="KW-0808">Transferase</keyword>
<evidence type="ECO:0000259" key="13">
    <source>
        <dbReference type="PROSITE" id="PS50885"/>
    </source>
</evidence>
<gene>
    <name evidence="14" type="ORF">C8D98_1211</name>
</gene>
<feature type="transmembrane region" description="Helical" evidence="11">
    <location>
        <begin position="6"/>
        <end position="29"/>
    </location>
</feature>